<evidence type="ECO:0000256" key="3">
    <source>
        <dbReference type="ARBA" id="ARBA00022833"/>
    </source>
</evidence>
<dbReference type="InterPro" id="IPR017907">
    <property type="entry name" value="Znf_RING_CS"/>
</dbReference>
<organism evidence="9 10">
    <name type="scientific">Mytilus galloprovincialis</name>
    <name type="common">Mediterranean mussel</name>
    <dbReference type="NCBI Taxonomy" id="29158"/>
    <lineage>
        <taxon>Eukaryota</taxon>
        <taxon>Metazoa</taxon>
        <taxon>Spiralia</taxon>
        <taxon>Lophotrochozoa</taxon>
        <taxon>Mollusca</taxon>
        <taxon>Bivalvia</taxon>
        <taxon>Autobranchia</taxon>
        <taxon>Pteriomorphia</taxon>
        <taxon>Mytilida</taxon>
        <taxon>Mytiloidea</taxon>
        <taxon>Mytilidae</taxon>
        <taxon>Mytilinae</taxon>
        <taxon>Mytilus</taxon>
    </lineage>
</organism>
<reference evidence="9" key="1">
    <citation type="submission" date="2018-11" db="EMBL/GenBank/DDBJ databases">
        <authorList>
            <person name="Alioto T."/>
            <person name="Alioto T."/>
        </authorList>
    </citation>
    <scope>NUCLEOTIDE SEQUENCE</scope>
</reference>
<feature type="domain" description="B30.2/SPRY" evidence="8">
    <location>
        <begin position="386"/>
        <end position="605"/>
    </location>
</feature>
<protein>
    <submittedName>
        <fullName evidence="9">Tripartite motif-containing protein 56</fullName>
        <ecNumber evidence="9">2.3.2.27</ecNumber>
    </submittedName>
</protein>
<dbReference type="GO" id="GO:0061630">
    <property type="term" value="F:ubiquitin protein ligase activity"/>
    <property type="evidence" value="ECO:0007669"/>
    <property type="project" value="UniProtKB-EC"/>
</dbReference>
<keyword evidence="5" id="KW-0175">Coiled coil</keyword>
<dbReference type="Proteomes" id="UP000596742">
    <property type="component" value="Unassembled WGS sequence"/>
</dbReference>
<dbReference type="EC" id="2.3.2.27" evidence="9"/>
<dbReference type="InterPro" id="IPR013083">
    <property type="entry name" value="Znf_RING/FYVE/PHD"/>
</dbReference>
<keyword evidence="9" id="KW-0808">Transferase</keyword>
<dbReference type="AlphaFoldDB" id="A0A8B6HHH8"/>
<dbReference type="InterPro" id="IPR013320">
    <property type="entry name" value="ConA-like_dom_sf"/>
</dbReference>
<evidence type="ECO:0000259" key="6">
    <source>
        <dbReference type="PROSITE" id="PS50089"/>
    </source>
</evidence>
<keyword evidence="1" id="KW-0479">Metal-binding</keyword>
<feature type="domain" description="B box-type" evidence="7">
    <location>
        <begin position="92"/>
        <end position="139"/>
    </location>
</feature>
<feature type="domain" description="RING-type" evidence="6">
    <location>
        <begin position="17"/>
        <end position="60"/>
    </location>
</feature>
<accession>A0A8B6HHH8</accession>
<dbReference type="PROSITE" id="PS50188">
    <property type="entry name" value="B302_SPRY"/>
    <property type="match status" value="1"/>
</dbReference>
<evidence type="ECO:0000256" key="5">
    <source>
        <dbReference type="SAM" id="Coils"/>
    </source>
</evidence>
<feature type="coiled-coil region" evidence="5">
    <location>
        <begin position="214"/>
        <end position="277"/>
    </location>
</feature>
<evidence type="ECO:0000259" key="8">
    <source>
        <dbReference type="PROSITE" id="PS50188"/>
    </source>
</evidence>
<dbReference type="PROSITE" id="PS50119">
    <property type="entry name" value="ZF_BBOX"/>
    <property type="match status" value="1"/>
</dbReference>
<dbReference type="InterPro" id="IPR043136">
    <property type="entry name" value="B30.2/SPRY_sf"/>
</dbReference>
<dbReference type="EMBL" id="UYJE01010038">
    <property type="protein sequence ID" value="VDI79173.1"/>
    <property type="molecule type" value="Genomic_DNA"/>
</dbReference>
<dbReference type="SUPFAM" id="SSF57850">
    <property type="entry name" value="RING/U-box"/>
    <property type="match status" value="1"/>
</dbReference>
<dbReference type="PROSITE" id="PS00518">
    <property type="entry name" value="ZF_RING_1"/>
    <property type="match status" value="1"/>
</dbReference>
<gene>
    <name evidence="9" type="ORF">MGAL_10B063604</name>
</gene>
<evidence type="ECO:0000259" key="7">
    <source>
        <dbReference type="PROSITE" id="PS50119"/>
    </source>
</evidence>
<dbReference type="PANTHER" id="PTHR25462:SF296">
    <property type="entry name" value="MEIOTIC P26, ISOFORM F"/>
    <property type="match status" value="1"/>
</dbReference>
<dbReference type="InterPro" id="IPR001870">
    <property type="entry name" value="B30.2/SPRY"/>
</dbReference>
<keyword evidence="3" id="KW-0862">Zinc</keyword>
<dbReference type="Gene3D" id="3.30.40.10">
    <property type="entry name" value="Zinc/RING finger domain, C3HC4 (zinc finger)"/>
    <property type="match status" value="1"/>
</dbReference>
<dbReference type="InterPro" id="IPR047153">
    <property type="entry name" value="TRIM45/56/19-like"/>
</dbReference>
<dbReference type="Pfam" id="PF13639">
    <property type="entry name" value="zf-RING_2"/>
    <property type="match status" value="1"/>
</dbReference>
<keyword evidence="2 4" id="KW-0863">Zinc-finger</keyword>
<evidence type="ECO:0000256" key="4">
    <source>
        <dbReference type="PROSITE-ProRule" id="PRU00024"/>
    </source>
</evidence>
<keyword evidence="9" id="KW-0012">Acyltransferase</keyword>
<dbReference type="SMART" id="SM00336">
    <property type="entry name" value="BBOX"/>
    <property type="match status" value="2"/>
</dbReference>
<dbReference type="OrthoDB" id="6070885at2759"/>
<evidence type="ECO:0000313" key="9">
    <source>
        <dbReference type="EMBL" id="VDI79173.1"/>
    </source>
</evidence>
<dbReference type="PROSITE" id="PS50089">
    <property type="entry name" value="ZF_RING_2"/>
    <property type="match status" value="1"/>
</dbReference>
<name>A0A8B6HHH8_MYTGA</name>
<evidence type="ECO:0000256" key="1">
    <source>
        <dbReference type="ARBA" id="ARBA00022723"/>
    </source>
</evidence>
<dbReference type="SMART" id="SM00184">
    <property type="entry name" value="RING"/>
    <property type="match status" value="1"/>
</dbReference>
<sequence length="620" mass="71654">MNKMLRAEDVKEEFLLCCICTKDFDEDLHVPRVLPCLHTFCQSCLRKMLKGEVLPCPMCKTEYLLPSEGIYVFPKDATRRNLIEFLRVRKRSSDIICKDCPDDNIASEFCKECYIFMCLECTRAHRRSLASRNHAVLSVEQLQKQGPEIFKRRLKCNKQGHEGQHLSFYCAKKGCEKMICTSCTVCDHDKNRGHIIQNMNDVHVEKKHELDKIFRMLEEDVKIAKELHKQTEQEMVNLDIKEFEVEQELDDAVKRCHDMIERRREDLREKVAILTDAKKSSLRARAEQLESFIQGVTGAREFSENIMTHTDVSEFVPLHTTLYRRLKVLTKHHVKKTMQIESPAFEPTRMEGDFHRFVKGMGNVTTVTHNKQLCTTRGHSDVSLASLRNTQAEGDVRHGEITCPNITFDSNTVHQYRDVSEDGKTLKNQSIGGQRLIGSNERRLKNYRGAISSRPLKGPGKFYFEVLVDFQITKPLDNVNFVFEIGFSRRHDVDIGHYVYDQSTAWSFCAQQCDEHKQLCQWCRHNGRNLAHAPLSSASAGTVSQNTYGFLLETEQKRITVYDCTFKKKFYTFHNVDVSRPIWPVFGCHWPSKVKIDITLKTGADIVSIPNYMRTSSTMA</sequence>
<dbReference type="InterPro" id="IPR001841">
    <property type="entry name" value="Znf_RING"/>
</dbReference>
<proteinExistence type="predicted"/>
<comment type="caution">
    <text evidence="9">The sequence shown here is derived from an EMBL/GenBank/DDBJ whole genome shotgun (WGS) entry which is preliminary data.</text>
</comment>
<evidence type="ECO:0000313" key="10">
    <source>
        <dbReference type="Proteomes" id="UP000596742"/>
    </source>
</evidence>
<dbReference type="PANTHER" id="PTHR25462">
    <property type="entry name" value="BONUS, ISOFORM C-RELATED"/>
    <property type="match status" value="1"/>
</dbReference>
<dbReference type="GO" id="GO:0008270">
    <property type="term" value="F:zinc ion binding"/>
    <property type="evidence" value="ECO:0007669"/>
    <property type="project" value="UniProtKB-KW"/>
</dbReference>
<keyword evidence="10" id="KW-1185">Reference proteome</keyword>
<dbReference type="Gene3D" id="2.60.120.920">
    <property type="match status" value="1"/>
</dbReference>
<dbReference type="InterPro" id="IPR000315">
    <property type="entry name" value="Znf_B-box"/>
</dbReference>
<dbReference type="Gene3D" id="4.10.830.40">
    <property type="match status" value="1"/>
</dbReference>
<evidence type="ECO:0000256" key="2">
    <source>
        <dbReference type="ARBA" id="ARBA00022771"/>
    </source>
</evidence>
<dbReference type="SUPFAM" id="SSF49899">
    <property type="entry name" value="Concanavalin A-like lectins/glucanases"/>
    <property type="match status" value="1"/>
</dbReference>